<dbReference type="SUPFAM" id="SSF55729">
    <property type="entry name" value="Acyl-CoA N-acyltransferases (Nat)"/>
    <property type="match status" value="1"/>
</dbReference>
<proteinExistence type="predicted"/>
<organism evidence="1 2">
    <name type="scientific">Secundilactobacillus folii</name>
    <dbReference type="NCBI Taxonomy" id="2678357"/>
    <lineage>
        <taxon>Bacteria</taxon>
        <taxon>Bacillati</taxon>
        <taxon>Bacillota</taxon>
        <taxon>Bacilli</taxon>
        <taxon>Lactobacillales</taxon>
        <taxon>Lactobacillaceae</taxon>
        <taxon>Secundilactobacillus</taxon>
    </lineage>
</organism>
<dbReference type="Proteomes" id="UP000466388">
    <property type="component" value="Unassembled WGS sequence"/>
</dbReference>
<protein>
    <submittedName>
        <fullName evidence="1">Acetyltransferase</fullName>
    </submittedName>
</protein>
<comment type="caution">
    <text evidence="1">The sequence shown here is derived from an EMBL/GenBank/DDBJ whole genome shotgun (WGS) entry which is preliminary data.</text>
</comment>
<accession>A0A7X2XWL8</accession>
<evidence type="ECO:0000313" key="2">
    <source>
        <dbReference type="Proteomes" id="UP000466388"/>
    </source>
</evidence>
<reference evidence="1 2" key="1">
    <citation type="submission" date="2019-11" db="EMBL/GenBank/DDBJ databases">
        <title>Lactobacillus sp. nov. CRM56-3, isolated from fermented tea leaves.</title>
        <authorList>
            <person name="Phuengjayaem S."/>
            <person name="Tanasupawat S."/>
        </authorList>
    </citation>
    <scope>NUCLEOTIDE SEQUENCE [LARGE SCALE GENOMIC DNA]</scope>
    <source>
        <strain evidence="1 2">CRM56-3</strain>
    </source>
</reference>
<dbReference type="GO" id="GO:0016740">
    <property type="term" value="F:transferase activity"/>
    <property type="evidence" value="ECO:0007669"/>
    <property type="project" value="UniProtKB-KW"/>
</dbReference>
<dbReference type="AlphaFoldDB" id="A0A7X2XWL8"/>
<sequence>MQTLVEQLAKRLPYEIRVLTHDDEDQIYGLQQKHQSFFNLFLDHKLTRREAVADLDEVASEAAAAQKYYLGLFSHGTLIATLDLTVDYPLPQLVWLGQYFVDGDAISEEQRAQILTAVLATLKDLTAVQVQLLVLKADTDSQHFYQSVQFEEVSATRSRVGDQFVDVFVYQRNL</sequence>
<dbReference type="Gene3D" id="3.40.630.30">
    <property type="match status" value="1"/>
</dbReference>
<dbReference type="RefSeq" id="WP_155431707.1">
    <property type="nucleotide sequence ID" value="NZ_WNJO01000007.1"/>
</dbReference>
<evidence type="ECO:0000313" key="1">
    <source>
        <dbReference type="EMBL" id="MTV82435.1"/>
    </source>
</evidence>
<dbReference type="EMBL" id="WNJO01000007">
    <property type="protein sequence ID" value="MTV82435.1"/>
    <property type="molecule type" value="Genomic_DNA"/>
</dbReference>
<name>A0A7X2XWL8_9LACO</name>
<dbReference type="InterPro" id="IPR016181">
    <property type="entry name" value="Acyl_CoA_acyltransferase"/>
</dbReference>
<keyword evidence="2" id="KW-1185">Reference proteome</keyword>
<keyword evidence="1" id="KW-0808">Transferase</keyword>
<gene>
    <name evidence="1" type="ORF">GM612_07180</name>
</gene>